<comment type="similarity">
    <text evidence="1">Belongs to the isochorismatase family.</text>
</comment>
<evidence type="ECO:0000256" key="7">
    <source>
        <dbReference type="ARBA" id="ARBA00043224"/>
    </source>
</evidence>
<gene>
    <name evidence="9" type="ORF">GNH96_00415</name>
</gene>
<reference evidence="10" key="1">
    <citation type="submission" date="2019-12" db="EMBL/GenBank/DDBJ databases">
        <authorList>
            <person name="Awala S.I."/>
            <person name="Rhee S.K."/>
        </authorList>
    </citation>
    <scope>NUCLEOTIDE SEQUENCE [LARGE SCALE GENOMIC DNA]</scope>
    <source>
        <strain evidence="10">IM1</strain>
    </source>
</reference>
<dbReference type="RefSeq" id="WP_169601266.1">
    <property type="nucleotide sequence ID" value="NZ_CP046565.1"/>
</dbReference>
<evidence type="ECO:0000256" key="5">
    <source>
        <dbReference type="ARBA" id="ARBA00037900"/>
    </source>
</evidence>
<dbReference type="Proteomes" id="UP000503004">
    <property type="component" value="Chromosome"/>
</dbReference>
<dbReference type="KEGG" id="metu:GNH96_00415"/>
<accession>A0A858Q420</accession>
<sequence length="198" mass="21492">MNTETAAFLPSPGDALIVVHVQNDFLPGGSLAVPGGDEVIPVLNQYIARFVRAGLPVIATRDWHPPDHCSFHAQGGPWPPHCVAGSPGAEFAPDLALPEDVPIFSQAVWPEKEAYSSFEGTDLAYILQDIGVRRLFIGGLATDYCVLHTVLDARRLGFEVVVLEDAVRAVDLEPDDGRRALARMQEEGARFASCKDFE</sequence>
<evidence type="ECO:0000256" key="1">
    <source>
        <dbReference type="ARBA" id="ARBA00006336"/>
    </source>
</evidence>
<proteinExistence type="inferred from homology"/>
<dbReference type="EMBL" id="CP046565">
    <property type="protein sequence ID" value="QJD28580.1"/>
    <property type="molecule type" value="Genomic_DNA"/>
</dbReference>
<dbReference type="EC" id="3.5.1.19" evidence="6"/>
<protein>
    <recommendedName>
        <fullName evidence="6">nicotinamidase</fullName>
        <ecNumber evidence="6">3.5.1.19</ecNumber>
    </recommendedName>
    <alternativeName>
        <fullName evidence="7">Nicotinamide deamidase</fullName>
    </alternativeName>
</protein>
<comment type="pathway">
    <text evidence="5">Cofactor biosynthesis; nicotinate biosynthesis; nicotinate from nicotinamide: step 1/1.</text>
</comment>
<dbReference type="GO" id="GO:0046872">
    <property type="term" value="F:metal ion binding"/>
    <property type="evidence" value="ECO:0007669"/>
    <property type="project" value="UniProtKB-KW"/>
</dbReference>
<keyword evidence="10" id="KW-1185">Reference proteome</keyword>
<organism evidence="9 10">
    <name type="scientific">Methylococcus geothermalis</name>
    <dbReference type="NCBI Taxonomy" id="2681310"/>
    <lineage>
        <taxon>Bacteria</taxon>
        <taxon>Pseudomonadati</taxon>
        <taxon>Pseudomonadota</taxon>
        <taxon>Gammaproteobacteria</taxon>
        <taxon>Methylococcales</taxon>
        <taxon>Methylococcaceae</taxon>
        <taxon>Methylococcus</taxon>
    </lineage>
</organism>
<dbReference type="PANTHER" id="PTHR11080:SF2">
    <property type="entry name" value="LD05707P"/>
    <property type="match status" value="1"/>
</dbReference>
<dbReference type="AlphaFoldDB" id="A0A858Q420"/>
<dbReference type="Pfam" id="PF00857">
    <property type="entry name" value="Isochorismatase"/>
    <property type="match status" value="1"/>
</dbReference>
<dbReference type="GO" id="GO:0008936">
    <property type="term" value="F:nicotinamidase activity"/>
    <property type="evidence" value="ECO:0007669"/>
    <property type="project" value="UniProtKB-EC"/>
</dbReference>
<dbReference type="CDD" id="cd01011">
    <property type="entry name" value="nicotinamidase"/>
    <property type="match status" value="1"/>
</dbReference>
<evidence type="ECO:0000256" key="3">
    <source>
        <dbReference type="ARBA" id="ARBA00022723"/>
    </source>
</evidence>
<dbReference type="GO" id="GO:0019363">
    <property type="term" value="P:pyridine nucleotide biosynthetic process"/>
    <property type="evidence" value="ECO:0007669"/>
    <property type="project" value="UniProtKB-KW"/>
</dbReference>
<evidence type="ECO:0000313" key="9">
    <source>
        <dbReference type="EMBL" id="QJD28580.1"/>
    </source>
</evidence>
<dbReference type="Gene3D" id="3.40.50.850">
    <property type="entry name" value="Isochorismatase-like"/>
    <property type="match status" value="1"/>
</dbReference>
<evidence type="ECO:0000256" key="2">
    <source>
        <dbReference type="ARBA" id="ARBA00022642"/>
    </source>
</evidence>
<dbReference type="PANTHER" id="PTHR11080">
    <property type="entry name" value="PYRAZINAMIDASE/NICOTINAMIDASE"/>
    <property type="match status" value="1"/>
</dbReference>
<keyword evidence="3" id="KW-0479">Metal-binding</keyword>
<dbReference type="InterPro" id="IPR036380">
    <property type="entry name" value="Isochorismatase-like_sf"/>
</dbReference>
<evidence type="ECO:0000313" key="10">
    <source>
        <dbReference type="Proteomes" id="UP000503004"/>
    </source>
</evidence>
<feature type="domain" description="Isochorismatase-like" evidence="8">
    <location>
        <begin position="15"/>
        <end position="193"/>
    </location>
</feature>
<keyword evidence="2" id="KW-0662">Pyridine nucleotide biosynthesis</keyword>
<dbReference type="InterPro" id="IPR052347">
    <property type="entry name" value="Isochorismatase_Nicotinamidase"/>
</dbReference>
<dbReference type="InterPro" id="IPR000868">
    <property type="entry name" value="Isochorismatase-like_dom"/>
</dbReference>
<evidence type="ECO:0000256" key="6">
    <source>
        <dbReference type="ARBA" id="ARBA00039017"/>
    </source>
</evidence>
<name>A0A858Q420_9GAMM</name>
<dbReference type="SUPFAM" id="SSF52499">
    <property type="entry name" value="Isochorismatase-like hydrolases"/>
    <property type="match status" value="1"/>
</dbReference>
<keyword evidence="4" id="KW-0378">Hydrolase</keyword>
<evidence type="ECO:0000256" key="4">
    <source>
        <dbReference type="ARBA" id="ARBA00022801"/>
    </source>
</evidence>
<evidence type="ECO:0000259" key="8">
    <source>
        <dbReference type="Pfam" id="PF00857"/>
    </source>
</evidence>